<dbReference type="Gene3D" id="3.90.660.50">
    <property type="match status" value="1"/>
</dbReference>
<evidence type="ECO:0000259" key="2">
    <source>
        <dbReference type="Pfam" id="PF01593"/>
    </source>
</evidence>
<gene>
    <name evidence="3" type="ORF">DC3_33040</name>
</gene>
<dbReference type="Proteomes" id="UP000321306">
    <property type="component" value="Unassembled WGS sequence"/>
</dbReference>
<dbReference type="PANTHER" id="PTHR43734">
    <property type="entry name" value="PHYTOENE DESATURASE"/>
    <property type="match status" value="1"/>
</dbReference>
<accession>A0A511N460</accession>
<dbReference type="AlphaFoldDB" id="A0A511N460"/>
<comment type="caution">
    <text evidence="3">The sequence shown here is derived from an EMBL/GenBank/DDBJ whole genome shotgun (WGS) entry which is preliminary data.</text>
</comment>
<dbReference type="InterPro" id="IPR036188">
    <property type="entry name" value="FAD/NAD-bd_sf"/>
</dbReference>
<protein>
    <submittedName>
        <fullName evidence="3">Dehydrogenase</fullName>
    </submittedName>
</protein>
<dbReference type="Gene3D" id="3.50.50.60">
    <property type="entry name" value="FAD/NAD(P)-binding domain"/>
    <property type="match status" value="1"/>
</dbReference>
<dbReference type="GO" id="GO:0016491">
    <property type="term" value="F:oxidoreductase activity"/>
    <property type="evidence" value="ECO:0007669"/>
    <property type="project" value="UniProtKB-KW"/>
</dbReference>
<keyword evidence="4" id="KW-1185">Reference proteome</keyword>
<evidence type="ECO:0000313" key="4">
    <source>
        <dbReference type="Proteomes" id="UP000321306"/>
    </source>
</evidence>
<evidence type="ECO:0000313" key="3">
    <source>
        <dbReference type="EMBL" id="GEM47669.1"/>
    </source>
</evidence>
<dbReference type="PANTHER" id="PTHR43734:SF7">
    <property type="entry name" value="4,4'-DIAPONEUROSPORENE OXYGENASE"/>
    <property type="match status" value="1"/>
</dbReference>
<proteinExistence type="predicted"/>
<dbReference type="InterPro" id="IPR002937">
    <property type="entry name" value="Amino_oxidase"/>
</dbReference>
<organism evidence="3 4">
    <name type="scientific">Deinococcus cellulosilyticus (strain DSM 18568 / NBRC 106333 / KACC 11606 / 5516J-15)</name>
    <dbReference type="NCBI Taxonomy" id="1223518"/>
    <lineage>
        <taxon>Bacteria</taxon>
        <taxon>Thermotogati</taxon>
        <taxon>Deinococcota</taxon>
        <taxon>Deinococci</taxon>
        <taxon>Deinococcales</taxon>
        <taxon>Deinococcaceae</taxon>
        <taxon>Deinococcus</taxon>
    </lineage>
</organism>
<dbReference type="SUPFAM" id="SSF51905">
    <property type="entry name" value="FAD/NAD(P)-binding domain"/>
    <property type="match status" value="1"/>
</dbReference>
<feature type="domain" description="Amine oxidase" evidence="2">
    <location>
        <begin position="12"/>
        <end position="258"/>
    </location>
</feature>
<keyword evidence="1" id="KW-0560">Oxidoreductase</keyword>
<sequence>MTKEVLVLGGGLSGLASALLAASRGRKVTLFEAETCGGKSARIHLQGQRIDTGPAVWSFPGVWDRLFQTAGLPEWAALPFVQLDSLGVHHGKEPLSLPPVEPREDWDHYEKRASRLTSTIEALLYTPPDLQSAKFRQLGAHLFSELRGQLTARAYLRALQLESDLEEALAVYALNTGASPEEASALHALVPHAMLQDLRVPVGGIHELVLRLKAACVHLGVQILEHTPVTKVKPDRIDTTAGFFSGTVISTLDFERLRVLMGEQVQKPARLSCSGVVLYAVLQEELELPFHSVILPESTRALARDLQNLRQTASPMVFVNHYRPHHIYPENRLPVLSIGLTAAPDGQRFDAGHPWLQEQLHRVESVLQVSIQDKMQDVALLDPFQLSRWGAWGGAIYGRLNSAWRAGPFHVPGHRYRGVWLAGTSVHPGGGIPATLGGALILHQRMK</sequence>
<dbReference type="Pfam" id="PF01593">
    <property type="entry name" value="Amino_oxidase"/>
    <property type="match status" value="1"/>
</dbReference>
<reference evidence="3 4" key="1">
    <citation type="submission" date="2019-07" db="EMBL/GenBank/DDBJ databases">
        <title>Whole genome shotgun sequence of Deinococcus cellulosilyticus NBRC 106333.</title>
        <authorList>
            <person name="Hosoyama A."/>
            <person name="Uohara A."/>
            <person name="Ohji S."/>
            <person name="Ichikawa N."/>
        </authorList>
    </citation>
    <scope>NUCLEOTIDE SEQUENCE [LARGE SCALE GENOMIC DNA]</scope>
    <source>
        <strain evidence="3 4">NBRC 106333</strain>
    </source>
</reference>
<dbReference type="OrthoDB" id="9774675at2"/>
<evidence type="ECO:0000256" key="1">
    <source>
        <dbReference type="ARBA" id="ARBA00023002"/>
    </source>
</evidence>
<name>A0A511N460_DEIC1</name>
<dbReference type="RefSeq" id="WP_146886091.1">
    <property type="nucleotide sequence ID" value="NZ_BJXB01000014.1"/>
</dbReference>
<dbReference type="EMBL" id="BJXB01000014">
    <property type="protein sequence ID" value="GEM47669.1"/>
    <property type="molecule type" value="Genomic_DNA"/>
</dbReference>